<proteinExistence type="predicted"/>
<evidence type="ECO:0000259" key="2">
    <source>
        <dbReference type="Pfam" id="PF01841"/>
    </source>
</evidence>
<evidence type="ECO:0000313" key="3">
    <source>
        <dbReference type="EMBL" id="MCQ1530481.1"/>
    </source>
</evidence>
<dbReference type="RefSeq" id="WP_255228005.1">
    <property type="nucleotide sequence ID" value="NZ_JAJEKE010000012.1"/>
</dbReference>
<dbReference type="Pfam" id="PF01841">
    <property type="entry name" value="Transglut_core"/>
    <property type="match status" value="1"/>
</dbReference>
<feature type="signal peptide" evidence="1">
    <location>
        <begin position="1"/>
        <end position="21"/>
    </location>
</feature>
<evidence type="ECO:0000313" key="4">
    <source>
        <dbReference type="Proteomes" id="UP001651880"/>
    </source>
</evidence>
<dbReference type="InterPro" id="IPR032774">
    <property type="entry name" value="WG_beta_rep"/>
</dbReference>
<keyword evidence="1" id="KW-0732">Signal</keyword>
<accession>A0ABT1NJL9</accession>
<gene>
    <name evidence="3" type="ORF">LJD61_13100</name>
</gene>
<evidence type="ECO:0000256" key="1">
    <source>
        <dbReference type="SAM" id="SignalP"/>
    </source>
</evidence>
<dbReference type="InterPro" id="IPR038765">
    <property type="entry name" value="Papain-like_cys_pep_sf"/>
</dbReference>
<comment type="caution">
    <text evidence="3">The sequence shown here is derived from an EMBL/GenBank/DDBJ whole genome shotgun (WGS) entry which is preliminary data.</text>
</comment>
<dbReference type="InterPro" id="IPR002931">
    <property type="entry name" value="Transglutaminase-like"/>
</dbReference>
<feature type="domain" description="Transglutaminase-like" evidence="2">
    <location>
        <begin position="385"/>
        <end position="496"/>
    </location>
</feature>
<dbReference type="PANTHER" id="PTHR37841:SF1">
    <property type="entry name" value="DUF3298 DOMAIN-CONTAINING PROTEIN"/>
    <property type="match status" value="1"/>
</dbReference>
<keyword evidence="4" id="KW-1185">Reference proteome</keyword>
<dbReference type="PANTHER" id="PTHR37841">
    <property type="entry name" value="GLR2918 PROTEIN"/>
    <property type="match status" value="1"/>
</dbReference>
<dbReference type="SUPFAM" id="SSF54001">
    <property type="entry name" value="Cysteine proteinases"/>
    <property type="match status" value="1"/>
</dbReference>
<feature type="chain" id="PRO_5045607273" evidence="1">
    <location>
        <begin position="22"/>
        <end position="542"/>
    </location>
</feature>
<sequence length="542" mass="60754">MRKIIINIICILLLSSIIVSADIDNSSSIDLKPKLDTNAGKYGYIDKSGNWIITPSFQEASEFSDGLALVRCFDENDSQVTYTGYIDSKGELAFDKKFVSGYSFKNGYAVVTDKDEKVSLIDKRGNVVLETDYYYYGSNSTVAGIHTEISDMPTGRSGISPKVGYITDDLKLIKPMFSGGPSYYILDDSEESFPQVPYSEYDSSGKELKFVRYLINTKMEPVEMPSGFVSSIKDGMILIDGDNGFAFMNMDGEIFDEIYSSQTGQKHKFVRAESFSEGHAVVGVEDVLSDPYGDPVTAYGYINKDGSTFKEPEYLSANSFSEGLAAVQPYPSHALSMSILKTNGEYLLPPQTRQEIAYSENEEDYFATGLYTQEEYDFVKSEVKRIVSEVTGKNMSDLEKLAAIHKYVIDHGNYSLIQAKDPTPLGLRYMFEAIGILKGRTVVCDGYTKLLGLLLNEAGIENMYVSGEAAPGGGERYIPHSWNLVKIGEKYYHIDATWDDDEGPNKYYLVSDKYMKESRRWEYSDYPAVSKGYYDDTWQSKK</sequence>
<dbReference type="EMBL" id="JAJEKE010000012">
    <property type="protein sequence ID" value="MCQ1530481.1"/>
    <property type="molecule type" value="Genomic_DNA"/>
</dbReference>
<dbReference type="Proteomes" id="UP001651880">
    <property type="component" value="Unassembled WGS sequence"/>
</dbReference>
<dbReference type="Gene3D" id="3.10.620.30">
    <property type="match status" value="1"/>
</dbReference>
<protein>
    <submittedName>
        <fullName evidence="3">WG repeat-containing protein</fullName>
    </submittedName>
</protein>
<name>A0ABT1NJL9_9FIRM</name>
<dbReference type="Pfam" id="PF14903">
    <property type="entry name" value="WG_beta_rep"/>
    <property type="match status" value="3"/>
</dbReference>
<organism evidence="3 4">
    <name type="scientific">Lutispora saccharofermentans</name>
    <dbReference type="NCBI Taxonomy" id="3024236"/>
    <lineage>
        <taxon>Bacteria</taxon>
        <taxon>Bacillati</taxon>
        <taxon>Bacillota</taxon>
        <taxon>Clostridia</taxon>
        <taxon>Lutisporales</taxon>
        <taxon>Lutisporaceae</taxon>
        <taxon>Lutispora</taxon>
    </lineage>
</organism>
<reference evidence="3 4" key="1">
    <citation type="submission" date="2021-10" db="EMBL/GenBank/DDBJ databases">
        <title>Lutispora strain m25 sp. nov., a thermophilic, non-spore-forming bacterium isolated from a lab-scale methanogenic bioreactor digesting anaerobic sludge.</title>
        <authorList>
            <person name="El Houari A."/>
            <person name="Mcdonald J."/>
        </authorList>
    </citation>
    <scope>NUCLEOTIDE SEQUENCE [LARGE SCALE GENOMIC DNA]</scope>
    <source>
        <strain evidence="4">m25</strain>
    </source>
</reference>